<proteinExistence type="predicted"/>
<dbReference type="EMBL" id="AHEN01000050">
    <property type="protein sequence ID" value="EJQ93775.1"/>
    <property type="molecule type" value="Genomic_DNA"/>
</dbReference>
<evidence type="ECO:0000313" key="2">
    <source>
        <dbReference type="Proteomes" id="UP000006997"/>
    </source>
</evidence>
<dbReference type="PROSITE" id="PS51257">
    <property type="entry name" value="PROKAR_LIPOPROTEIN"/>
    <property type="match status" value="1"/>
</dbReference>
<dbReference type="Proteomes" id="UP000006997">
    <property type="component" value="Unassembled WGS sequence"/>
</dbReference>
<accession>J8EZ59</accession>
<protein>
    <recommendedName>
        <fullName evidence="3">Lipoprotein</fullName>
    </recommendedName>
</protein>
<evidence type="ECO:0000313" key="1">
    <source>
        <dbReference type="EMBL" id="EJQ93775.1"/>
    </source>
</evidence>
<dbReference type="AlphaFoldDB" id="J8EZ59"/>
<organism evidence="1 2">
    <name type="scientific">Bacillus cereus MC67</name>
    <dbReference type="NCBI Taxonomy" id="1053219"/>
    <lineage>
        <taxon>Bacteria</taxon>
        <taxon>Bacillati</taxon>
        <taxon>Bacillota</taxon>
        <taxon>Bacilli</taxon>
        <taxon>Bacillales</taxon>
        <taxon>Bacillaceae</taxon>
        <taxon>Bacillus</taxon>
        <taxon>Bacillus cereus group</taxon>
    </lineage>
</organism>
<dbReference type="HOGENOM" id="CLU_126961_0_0_9"/>
<sequence length="188" mass="21246">MKLNKIVTLAIPILLLVGCGGGDKDSTPKTEQTSKAIMKTVLKTVLSDKQYPYYICEQIVEFQFKKDELLVNIGEASKDKTKAKDVLKTSNEIDKILDNMEHMKVPDKYKDIHKSILDGVTESREATKLMRDAGKEDELKIQEAAIRGSQFLSGADGEHWKKAIYELLQENKDAYSKALDKKVEEHSK</sequence>
<reference evidence="1 2" key="1">
    <citation type="submission" date="2012-04" db="EMBL/GenBank/DDBJ databases">
        <title>The Genome Sequence of Bacillus cereus MC67.</title>
        <authorList>
            <consortium name="The Broad Institute Genome Sequencing Platform"/>
            <consortium name="The Broad Institute Genome Sequencing Center for Infectious Disease"/>
            <person name="Feldgarden M."/>
            <person name="Van der Auwera G.A."/>
            <person name="Mahillon J."/>
            <person name="Duprez V."/>
            <person name="Timmery S."/>
            <person name="Mattelet C."/>
            <person name="Dierick K."/>
            <person name="Sun M."/>
            <person name="Yu Z."/>
            <person name="Zhu L."/>
            <person name="Hu X."/>
            <person name="Shank E.B."/>
            <person name="Swiecicka I."/>
            <person name="Hansen B.M."/>
            <person name="Andrup L."/>
            <person name="Young S.K."/>
            <person name="Zeng Q."/>
            <person name="Gargeya S."/>
            <person name="Fitzgerald M."/>
            <person name="Haas B."/>
            <person name="Abouelleil A."/>
            <person name="Alvarado L."/>
            <person name="Arachchi H.M."/>
            <person name="Berlin A."/>
            <person name="Chapman S.B."/>
            <person name="Goldberg J."/>
            <person name="Griggs A."/>
            <person name="Gujja S."/>
            <person name="Hansen M."/>
            <person name="Howarth C."/>
            <person name="Imamovic A."/>
            <person name="Larimer J."/>
            <person name="McCowen C."/>
            <person name="Montmayeur A."/>
            <person name="Murphy C."/>
            <person name="Neiman D."/>
            <person name="Pearson M."/>
            <person name="Priest M."/>
            <person name="Roberts A."/>
            <person name="Saif S."/>
            <person name="Shea T."/>
            <person name="Sisk P."/>
            <person name="Sykes S."/>
            <person name="Wortman J."/>
            <person name="Nusbaum C."/>
            <person name="Birren B."/>
        </authorList>
    </citation>
    <scope>NUCLEOTIDE SEQUENCE [LARGE SCALE GENOMIC DNA]</scope>
    <source>
        <strain evidence="1 2">MC67</strain>
    </source>
</reference>
<dbReference type="RefSeq" id="WP_002161894.1">
    <property type="nucleotide sequence ID" value="NZ_JH792115.1"/>
</dbReference>
<comment type="caution">
    <text evidence="1">The sequence shown here is derived from an EMBL/GenBank/DDBJ whole genome shotgun (WGS) entry which is preliminary data.</text>
</comment>
<name>J8EZ59_BACCE</name>
<dbReference type="PATRIC" id="fig|1053219.3.peg.5318"/>
<gene>
    <name evidence="1" type="ORF">II3_05196</name>
</gene>
<evidence type="ECO:0008006" key="3">
    <source>
        <dbReference type="Google" id="ProtNLM"/>
    </source>
</evidence>